<dbReference type="InterPro" id="IPR022813">
    <property type="entry name" value="SecD/SecF_arch_bac"/>
</dbReference>
<dbReference type="Pfam" id="PF07549">
    <property type="entry name" value="Sec_GG"/>
    <property type="match status" value="1"/>
</dbReference>
<accession>A0AAJ4RD25</accession>
<protein>
    <recommendedName>
        <fullName evidence="13">Protein-export membrane protein SecF</fullName>
    </recommendedName>
</protein>
<dbReference type="NCBIfam" id="TIGR00966">
    <property type="entry name" value="transloc_SecF"/>
    <property type="match status" value="1"/>
</dbReference>
<dbReference type="GO" id="GO:0065002">
    <property type="term" value="P:intracellular protein transmembrane transport"/>
    <property type="evidence" value="ECO:0007669"/>
    <property type="project" value="UniProtKB-UniRule"/>
</dbReference>
<evidence type="ECO:0000259" key="14">
    <source>
        <dbReference type="Pfam" id="PF02355"/>
    </source>
</evidence>
<evidence type="ECO:0000256" key="13">
    <source>
        <dbReference type="HAMAP-Rule" id="MF_01464"/>
    </source>
</evidence>
<evidence type="ECO:0000256" key="11">
    <source>
        <dbReference type="ARBA" id="ARBA00061053"/>
    </source>
</evidence>
<feature type="transmembrane region" description="Helical" evidence="13">
    <location>
        <begin position="239"/>
        <end position="256"/>
    </location>
</feature>
<keyword evidence="2 13" id="KW-0813">Transport</keyword>
<evidence type="ECO:0000256" key="5">
    <source>
        <dbReference type="ARBA" id="ARBA00022927"/>
    </source>
</evidence>
<feature type="transmembrane region" description="Helical" evidence="13">
    <location>
        <begin position="268"/>
        <end position="292"/>
    </location>
</feature>
<dbReference type="PRINTS" id="PR01755">
    <property type="entry name" value="SECFTRNLCASE"/>
</dbReference>
<dbReference type="InterPro" id="IPR005665">
    <property type="entry name" value="SecF_bac"/>
</dbReference>
<comment type="subunit">
    <text evidence="13">Forms a complex with SecD. Part of the essential Sec protein translocation apparatus which comprises SecA, SecYEG and auxiliary proteins SecDF. Other proteins may also be involved.</text>
</comment>
<comment type="subcellular location">
    <subcellularLocation>
        <location evidence="1 13">Cell membrane</location>
        <topology evidence="1 13">Multi-pass membrane protein</topology>
    </subcellularLocation>
</comment>
<reference evidence="16 17" key="2">
    <citation type="submission" date="2018-11" db="EMBL/GenBank/DDBJ databases">
        <title>Genomic Encyclopedia of Type Strains, Phase IV (KMG-IV): sequencing the most valuable type-strain genomes for metagenomic binning, comparative biology and taxonomic classification.</title>
        <authorList>
            <person name="Goeker M."/>
        </authorList>
    </citation>
    <scope>NUCLEOTIDE SEQUENCE [LARGE SCALE GENOMIC DNA]</scope>
    <source>
        <strain evidence="16 17">DSM 27783</strain>
    </source>
</reference>
<keyword evidence="18" id="KW-1185">Reference proteome</keyword>
<comment type="function">
    <text evidence="9 13">Part of the Sec protein translocase complex. Interacts with the SecYEG preprotein conducting channel. SecDF uses the proton motive force (PMF) to complete protein translocation after the ATP-dependent function of SecA.</text>
</comment>
<dbReference type="EMBL" id="RJVK01000002">
    <property type="protein sequence ID" value="ROR40226.1"/>
    <property type="molecule type" value="Genomic_DNA"/>
</dbReference>
<dbReference type="InterPro" id="IPR022645">
    <property type="entry name" value="SecD/SecF_bac"/>
</dbReference>
<dbReference type="RefSeq" id="WP_123352607.1">
    <property type="nucleotide sequence ID" value="NZ_CP027432.2"/>
</dbReference>
<feature type="domain" description="Protein export membrane protein SecD/SecF C-terminal" evidence="14">
    <location>
        <begin position="109"/>
        <end position="291"/>
    </location>
</feature>
<dbReference type="PANTHER" id="PTHR30081">
    <property type="entry name" value="PROTEIN-EXPORT MEMBRANE PROTEIN SEC"/>
    <property type="match status" value="1"/>
</dbReference>
<comment type="similarity">
    <text evidence="10">In the C-terminal section; belongs to the SecD/SecF family. SecF subfamily.</text>
</comment>
<keyword evidence="7 13" id="KW-0811">Translocation</keyword>
<evidence type="ECO:0000256" key="12">
    <source>
        <dbReference type="ARBA" id="ARBA00065973"/>
    </source>
</evidence>
<feature type="transmembrane region" description="Helical" evidence="13">
    <location>
        <begin position="137"/>
        <end position="154"/>
    </location>
</feature>
<dbReference type="HAMAP" id="MF_01464_B">
    <property type="entry name" value="SecF_B"/>
    <property type="match status" value="1"/>
</dbReference>
<reference evidence="15" key="3">
    <citation type="submission" date="2019-06" db="EMBL/GenBank/DDBJ databases">
        <title>A comparative analysis of the Nautiliaceae.</title>
        <authorList>
            <person name="Grosche A."/>
            <person name="Smedile F."/>
            <person name="Vetriani C."/>
        </authorList>
    </citation>
    <scope>NUCLEOTIDE SEQUENCE</scope>
    <source>
        <strain evidence="15">TB6</strain>
    </source>
</reference>
<evidence type="ECO:0000313" key="15">
    <source>
        <dbReference type="EMBL" id="QCI27596.1"/>
    </source>
</evidence>
<evidence type="ECO:0000256" key="8">
    <source>
        <dbReference type="ARBA" id="ARBA00023136"/>
    </source>
</evidence>
<proteinExistence type="inferred from homology"/>
<dbReference type="InterPro" id="IPR055344">
    <property type="entry name" value="SecD_SecF_C_bact"/>
</dbReference>
<evidence type="ECO:0000256" key="4">
    <source>
        <dbReference type="ARBA" id="ARBA00022692"/>
    </source>
</evidence>
<sequence>MELFSQNKVYDFMSKRNLFVSISLILIFLSLFSIFTKGFNWGIDFRGGIEIQVRFDKPVPISEVRKLISKEFKGANITTFGSPNEILIRLNVDQVSGDVQKSLGAEVKKLLSPLGNVDIRRVDIVGAKVGNELKEKGLKALVFAIVGILIYVAVRFEWRFAVASVLALMHDTIISLGAVSFFHIEVNLDVLAAVLTLMGYSLNDTIVVFDRIREQVRESSIRDLATLINDAISKTLSRTVLTSLTTFFVVLTLYLFGGEIIKPFSFTLLVGIIVGTYSSIFIASPLLIWLGFRIDDYRKRLMEIEKRKREKEKMRKMYEGGVV</sequence>
<name>A0AAJ4RD25_9BACT</name>
<evidence type="ECO:0000256" key="1">
    <source>
        <dbReference type="ARBA" id="ARBA00004651"/>
    </source>
</evidence>
<dbReference type="FunFam" id="1.20.1640.10:FF:000024">
    <property type="entry name" value="Multifunctional fusion protein"/>
    <property type="match status" value="1"/>
</dbReference>
<evidence type="ECO:0000256" key="2">
    <source>
        <dbReference type="ARBA" id="ARBA00022448"/>
    </source>
</evidence>
<keyword evidence="8 13" id="KW-0472">Membrane</keyword>
<keyword evidence="6 13" id="KW-1133">Transmembrane helix</keyword>
<dbReference type="NCBIfam" id="TIGR00916">
    <property type="entry name" value="2A0604s01"/>
    <property type="match status" value="1"/>
</dbReference>
<dbReference type="AlphaFoldDB" id="A0AAJ4RD25"/>
<dbReference type="PANTHER" id="PTHR30081:SF8">
    <property type="entry name" value="PROTEIN TRANSLOCASE SUBUNIT SECF"/>
    <property type="match status" value="1"/>
</dbReference>
<dbReference type="EMBL" id="CP027432">
    <property type="protein sequence ID" value="QCI27596.1"/>
    <property type="molecule type" value="Genomic_DNA"/>
</dbReference>
<feature type="transmembrane region" description="Helical" evidence="13">
    <location>
        <begin position="161"/>
        <end position="184"/>
    </location>
</feature>
<evidence type="ECO:0000313" key="18">
    <source>
        <dbReference type="Proteomes" id="UP000298805"/>
    </source>
</evidence>
<dbReference type="InterPro" id="IPR022646">
    <property type="entry name" value="SecD/SecF_CS"/>
</dbReference>
<comment type="caution">
    <text evidence="13">Lacks conserved residue(s) required for the propagation of feature annotation.</text>
</comment>
<dbReference type="GO" id="GO:0005886">
    <property type="term" value="C:plasma membrane"/>
    <property type="evidence" value="ECO:0007669"/>
    <property type="project" value="UniProtKB-SubCell"/>
</dbReference>
<dbReference type="GO" id="GO:0006605">
    <property type="term" value="P:protein targeting"/>
    <property type="evidence" value="ECO:0007669"/>
    <property type="project" value="UniProtKB-UniRule"/>
</dbReference>
<comment type="similarity">
    <text evidence="11">In the N-terminal section; belongs to the SecD/SecF family. SecD subfamily.</text>
</comment>
<evidence type="ECO:0000256" key="3">
    <source>
        <dbReference type="ARBA" id="ARBA00022475"/>
    </source>
</evidence>
<dbReference type="GO" id="GO:0043952">
    <property type="term" value="P:protein transport by the Sec complex"/>
    <property type="evidence" value="ECO:0007669"/>
    <property type="project" value="UniProtKB-UniRule"/>
</dbReference>
<dbReference type="Pfam" id="PF02355">
    <property type="entry name" value="SecD_SecF_C"/>
    <property type="match status" value="1"/>
</dbReference>
<dbReference type="GO" id="GO:0015450">
    <property type="term" value="F:protein-transporting ATPase activity"/>
    <property type="evidence" value="ECO:0007669"/>
    <property type="project" value="InterPro"/>
</dbReference>
<gene>
    <name evidence="13 15" type="primary">secF</name>
    <name evidence="15" type="ORF">C6V80_01040</name>
    <name evidence="16" type="ORF">EDC58_1215</name>
</gene>
<comment type="similarity">
    <text evidence="13">Belongs to the SecD/SecF family. SecF subfamily.</text>
</comment>
<dbReference type="SUPFAM" id="SSF82866">
    <property type="entry name" value="Multidrug efflux transporter AcrB transmembrane domain"/>
    <property type="match status" value="1"/>
</dbReference>
<organism evidence="16 17">
    <name type="scientific">Caminibacter pacificus</name>
    <dbReference type="NCBI Taxonomy" id="1424653"/>
    <lineage>
        <taxon>Bacteria</taxon>
        <taxon>Pseudomonadati</taxon>
        <taxon>Campylobacterota</taxon>
        <taxon>Epsilonproteobacteria</taxon>
        <taxon>Nautiliales</taxon>
        <taxon>Nautiliaceae</taxon>
        <taxon>Caminibacter</taxon>
    </lineage>
</organism>
<evidence type="ECO:0000256" key="6">
    <source>
        <dbReference type="ARBA" id="ARBA00022989"/>
    </source>
</evidence>
<keyword evidence="5 13" id="KW-0653">Protein transport</keyword>
<dbReference type="InterPro" id="IPR048634">
    <property type="entry name" value="SecD_SecF_C"/>
</dbReference>
<evidence type="ECO:0000313" key="16">
    <source>
        <dbReference type="EMBL" id="ROR40226.1"/>
    </source>
</evidence>
<comment type="subunit">
    <text evidence="12">Part of the essential Sec protein translocation apparatus which comprises SecA, SecYEG and auxiliary proteins SecDF-YajC and YidC.</text>
</comment>
<reference evidence="18" key="1">
    <citation type="submission" date="2018-03" db="EMBL/GenBank/DDBJ databases">
        <title>A comparative analysis of the Nautiliaceae.</title>
        <authorList>
            <person name="Grosche A."/>
            <person name="Smedile F."/>
            <person name="Vetriani C."/>
        </authorList>
    </citation>
    <scope>NUCLEOTIDE SEQUENCE [LARGE SCALE GENOMIC DNA]</scope>
    <source>
        <strain evidence="18">TB6</strain>
    </source>
</reference>
<feature type="transmembrane region" description="Helical" evidence="13">
    <location>
        <begin position="18"/>
        <end position="36"/>
    </location>
</feature>
<keyword evidence="4 13" id="KW-0812">Transmembrane</keyword>
<dbReference type="Gene3D" id="1.20.1640.10">
    <property type="entry name" value="Multidrug efflux transporter AcrB transmembrane domain"/>
    <property type="match status" value="1"/>
</dbReference>
<evidence type="ECO:0000256" key="7">
    <source>
        <dbReference type="ARBA" id="ARBA00023010"/>
    </source>
</evidence>
<evidence type="ECO:0000256" key="10">
    <source>
        <dbReference type="ARBA" id="ARBA00060856"/>
    </source>
</evidence>
<keyword evidence="3 13" id="KW-1003">Cell membrane</keyword>
<evidence type="ECO:0000256" key="9">
    <source>
        <dbReference type="ARBA" id="ARBA00059018"/>
    </source>
</evidence>
<evidence type="ECO:0000313" key="17">
    <source>
        <dbReference type="Proteomes" id="UP000272781"/>
    </source>
</evidence>
<dbReference type="Proteomes" id="UP000272781">
    <property type="component" value="Unassembled WGS sequence"/>
</dbReference>
<dbReference type="Proteomes" id="UP000298805">
    <property type="component" value="Chromosome"/>
</dbReference>